<evidence type="ECO:0000313" key="2">
    <source>
        <dbReference type="EMBL" id="NML69564.1"/>
    </source>
</evidence>
<sequence length="924" mass="102623">MKKIILSAFLLTALLGNISISAQDKIGLQKYDYVTNGDTNMYQGIPNIAFPLLHLSVPTSGINVNLSMSYTTESASGMSLISDVGKGWNLSGVGSIVRYRTHLEKDYYTEGADEAKSDVFAYNYPGGSGKFYIGMDKVSHVLTAVFTSPSNDKIIITPDSTRPNRVSSFTIIDTKGNRYLFDKLNINKMHLGEVNGETVMNTKLINSAFLLSKIFNVKNEETAAIEYETTTEVVSTAIGSIQQQKIKKITAHGIGSIEYLYRPNAAPHSLNSQNKRDWYVLEKVMLKDTGGKMINQYSFNNLSTYLRELINLDKNGNTVQKFSFEYNHEIYDDNSLDAFGYPNEYVSCQFDQGELRSPRSTNRNASSYGTLKRIILPTGGITEYEFEPNSIPVQQRVCQENICFYDNHDFDKIYTLNFDMNLSYVYTFSLPPGYQDKIFVKYTYDLHPTPPPKPGVSNEIEYTVNDYSGDPFMDCDIKTFANPSTLNVQFTGTRKGYGTLEIYAAKQQKKDENEYGYGLRVKSVKNFNPGSAIPLSHITYDYNSFSNPSVSSGVGFDYFSMEPSIFSEPERANGYIGYTQIKMTDMIGGNYSKYYYLPLEEIAPGIQPSFPSLDKDMGSYLRAAGMLKKKEDYSPTGQILQKTEMSYQFKDIPVANVINGTSPVKKINIFKQASTTEAYISGTAKKLVSTSESNFEDTYNNMVSSKETLSDGTVVEKSILYPAEKGVQKLLSANMVDIPLETSTKKNGDLVGKAETKFDDPSTVYPTSVVGYNRQTQSSFTASTMDVYDSKGNLVQVTGKNGIPSTTIWGYYQTKPIAVIGGTAYSQVASLATVTAAITASNADHDNPANEPALLQALEALRKDPALKNYSVTASTYDPMVGVTNSISANGIRTVNIYDNANRLMKVTDSEGKTLQETQYNYKH</sequence>
<reference evidence="2 3" key="1">
    <citation type="submission" date="2020-04" db="EMBL/GenBank/DDBJ databases">
        <title>Chryseobacterium sp. RP-3-3 sp. nov., isolated from Jeju soil.</title>
        <authorList>
            <person name="Dahal R.H."/>
        </authorList>
    </citation>
    <scope>NUCLEOTIDE SEQUENCE [LARGE SCALE GENOMIC DNA]</scope>
    <source>
        <strain evidence="2 3">RP-3-3</strain>
    </source>
</reference>
<evidence type="ECO:0000313" key="3">
    <source>
        <dbReference type="Proteomes" id="UP000544054"/>
    </source>
</evidence>
<name>A0A7Y0ALJ5_9FLAO</name>
<accession>A0A7Y0ALJ5</accession>
<feature type="chain" id="PRO_5031332320" description="YD repeat-containing protein" evidence="1">
    <location>
        <begin position="23"/>
        <end position="924"/>
    </location>
</feature>
<protein>
    <recommendedName>
        <fullName evidence="4">YD repeat-containing protein</fullName>
    </recommendedName>
</protein>
<proteinExistence type="predicted"/>
<evidence type="ECO:0000256" key="1">
    <source>
        <dbReference type="SAM" id="SignalP"/>
    </source>
</evidence>
<dbReference type="Gene3D" id="2.180.10.10">
    <property type="entry name" value="RHS repeat-associated core"/>
    <property type="match status" value="1"/>
</dbReference>
<comment type="caution">
    <text evidence="2">The sequence shown here is derived from an EMBL/GenBank/DDBJ whole genome shotgun (WGS) entry which is preliminary data.</text>
</comment>
<dbReference type="EMBL" id="JABBGI010000007">
    <property type="protein sequence ID" value="NML69564.1"/>
    <property type="molecule type" value="Genomic_DNA"/>
</dbReference>
<gene>
    <name evidence="2" type="ORF">HHL23_07120</name>
</gene>
<dbReference type="Proteomes" id="UP000544054">
    <property type="component" value="Unassembled WGS sequence"/>
</dbReference>
<evidence type="ECO:0008006" key="4">
    <source>
        <dbReference type="Google" id="ProtNLM"/>
    </source>
</evidence>
<keyword evidence="1" id="KW-0732">Signal</keyword>
<feature type="signal peptide" evidence="1">
    <location>
        <begin position="1"/>
        <end position="22"/>
    </location>
</feature>
<dbReference type="AlphaFoldDB" id="A0A7Y0ALJ5"/>
<dbReference type="RefSeq" id="WP_169234121.1">
    <property type="nucleotide sequence ID" value="NZ_JABBGI010000007.1"/>
</dbReference>
<organism evidence="2 3">
    <name type="scientific">Chryseobacterium antibioticum</name>
    <dbReference type="NCBI Taxonomy" id="2728847"/>
    <lineage>
        <taxon>Bacteria</taxon>
        <taxon>Pseudomonadati</taxon>
        <taxon>Bacteroidota</taxon>
        <taxon>Flavobacteriia</taxon>
        <taxon>Flavobacteriales</taxon>
        <taxon>Weeksellaceae</taxon>
        <taxon>Chryseobacterium group</taxon>
        <taxon>Chryseobacterium</taxon>
    </lineage>
</organism>
<keyword evidence="3" id="KW-1185">Reference proteome</keyword>